<dbReference type="InterPro" id="IPR036390">
    <property type="entry name" value="WH_DNA-bd_sf"/>
</dbReference>
<evidence type="ECO:0000313" key="2">
    <source>
        <dbReference type="EMBL" id="OXM59178.1"/>
    </source>
</evidence>
<dbReference type="SUPFAM" id="SSF46785">
    <property type="entry name" value="Winged helix' DNA-binding domain"/>
    <property type="match status" value="1"/>
</dbReference>
<dbReference type="GO" id="GO:0005829">
    <property type="term" value="C:cytosol"/>
    <property type="evidence" value="ECO:0007669"/>
    <property type="project" value="TreeGrafter"/>
</dbReference>
<dbReference type="Pfam" id="PF13404">
    <property type="entry name" value="HTH_AsnC-type"/>
    <property type="match status" value="1"/>
</dbReference>
<dbReference type="Gene3D" id="3.30.70.920">
    <property type="match status" value="1"/>
</dbReference>
<dbReference type="InterPro" id="IPR000485">
    <property type="entry name" value="AsnC-type_HTH_dom"/>
</dbReference>
<dbReference type="InterPro" id="IPR011008">
    <property type="entry name" value="Dimeric_a/b-barrel"/>
</dbReference>
<dbReference type="PANTHER" id="PTHR30154">
    <property type="entry name" value="LEUCINE-RESPONSIVE REGULATORY PROTEIN"/>
    <property type="match status" value="1"/>
</dbReference>
<reference evidence="3" key="1">
    <citation type="submission" date="2017-07" db="EMBL/GenBank/DDBJ databases">
        <title>Comparative genome mining reveals phylogenetic distribution patterns of secondary metabolites in Amycolatopsis.</title>
        <authorList>
            <person name="Adamek M."/>
            <person name="Alanjary M."/>
            <person name="Sales-Ortells H."/>
            <person name="Goodfellow M."/>
            <person name="Bull A.T."/>
            <person name="Kalinowski J."/>
            <person name="Ziemert N."/>
        </authorList>
    </citation>
    <scope>NUCLEOTIDE SEQUENCE [LARGE SCALE GENOMIC DNA]</scope>
    <source>
        <strain evidence="3">H5</strain>
    </source>
</reference>
<dbReference type="EMBL" id="NMUL01000092">
    <property type="protein sequence ID" value="OXM59178.1"/>
    <property type="molecule type" value="Genomic_DNA"/>
</dbReference>
<dbReference type="Proteomes" id="UP000215199">
    <property type="component" value="Unassembled WGS sequence"/>
</dbReference>
<dbReference type="AlphaFoldDB" id="A0A229SJW9"/>
<gene>
    <name evidence="2" type="ORF">CF165_49085</name>
</gene>
<dbReference type="SUPFAM" id="SSF54909">
    <property type="entry name" value="Dimeric alpha+beta barrel"/>
    <property type="match status" value="1"/>
</dbReference>
<evidence type="ECO:0000313" key="3">
    <source>
        <dbReference type="Proteomes" id="UP000215199"/>
    </source>
</evidence>
<proteinExistence type="predicted"/>
<organism evidence="2 3">
    <name type="scientific">Amycolatopsis vastitatis</name>
    <dbReference type="NCBI Taxonomy" id="1905142"/>
    <lineage>
        <taxon>Bacteria</taxon>
        <taxon>Bacillati</taxon>
        <taxon>Actinomycetota</taxon>
        <taxon>Actinomycetes</taxon>
        <taxon>Pseudonocardiales</taxon>
        <taxon>Pseudonocardiaceae</taxon>
        <taxon>Amycolatopsis</taxon>
    </lineage>
</organism>
<comment type="caution">
    <text evidence="2">The sequence shown here is derived from an EMBL/GenBank/DDBJ whole genome shotgun (WGS) entry which is preliminary data.</text>
</comment>
<dbReference type="Gene3D" id="1.10.10.10">
    <property type="entry name" value="Winged helix-like DNA-binding domain superfamily/Winged helix DNA-binding domain"/>
    <property type="match status" value="2"/>
</dbReference>
<dbReference type="InterPro" id="IPR036388">
    <property type="entry name" value="WH-like_DNA-bd_sf"/>
</dbReference>
<protein>
    <submittedName>
        <fullName evidence="2">AsnC family transcriptional regulator</fullName>
    </submittedName>
</protein>
<feature type="domain" description="HTH asnC-type" evidence="1">
    <location>
        <begin position="5"/>
        <end position="46"/>
    </location>
</feature>
<keyword evidence="3" id="KW-1185">Reference proteome</keyword>
<dbReference type="GO" id="GO:0043565">
    <property type="term" value="F:sequence-specific DNA binding"/>
    <property type="evidence" value="ECO:0007669"/>
    <property type="project" value="InterPro"/>
</dbReference>
<accession>A0A229SJW9</accession>
<name>A0A229SJW9_9PSEU</name>
<dbReference type="OrthoDB" id="4050641at2"/>
<evidence type="ECO:0000259" key="1">
    <source>
        <dbReference type="Pfam" id="PF13404"/>
    </source>
</evidence>
<sequence>MHPELDEKDLRLLHGLQVAPRIPWTEAARILGTNATSEAARWARLRDRGLAWITAHPGGTYRRVTLALVEVDCLPGARRAVVDAVCADPRAVTVEESTRGRDLLLTVITGNLAALTEYVLDDLEALPGVARQRTYVATAVHRHGSHWRLDALSPAEEAAFQAVARRETAAVPMTPPRDAWPLIEALATDGRSSAADLARATGRNPATTRRQLARLLASELLSFRCELASEVSSWTVSSTWTAHVEPADHRKTVRALATMPELRMCISTTGDANLAMTFWTRSPHDMLRIERTLGEQLPWLRLRDNAINLRTPKRMGWLLDSSGRSTGRVVPPSALAAY</sequence>
<dbReference type="PANTHER" id="PTHR30154:SF34">
    <property type="entry name" value="TRANSCRIPTIONAL REGULATOR AZLB"/>
    <property type="match status" value="1"/>
</dbReference>
<dbReference type="GO" id="GO:0043200">
    <property type="term" value="P:response to amino acid"/>
    <property type="evidence" value="ECO:0007669"/>
    <property type="project" value="TreeGrafter"/>
</dbReference>